<dbReference type="OrthoDB" id="9808081at2"/>
<dbReference type="InterPro" id="IPR006186">
    <property type="entry name" value="Ser/Thr-sp_prot-phosphatase"/>
</dbReference>
<evidence type="ECO:0000313" key="3">
    <source>
        <dbReference type="Proteomes" id="UP000199592"/>
    </source>
</evidence>
<gene>
    <name evidence="2" type="ORF">SAMN04487892_1901</name>
</gene>
<dbReference type="RefSeq" id="WP_090292113.1">
    <property type="nucleotide sequence ID" value="NZ_FNKI01000001.1"/>
</dbReference>
<dbReference type="Proteomes" id="UP000199592">
    <property type="component" value="Unassembled WGS sequence"/>
</dbReference>
<organism evidence="2 3">
    <name type="scientific">Flagellimonas zhangzhouensis</name>
    <dbReference type="NCBI Taxonomy" id="1073328"/>
    <lineage>
        <taxon>Bacteria</taxon>
        <taxon>Pseudomonadati</taxon>
        <taxon>Bacteroidota</taxon>
        <taxon>Flavobacteriia</taxon>
        <taxon>Flavobacteriales</taxon>
        <taxon>Flavobacteriaceae</taxon>
        <taxon>Flagellimonas</taxon>
    </lineage>
</organism>
<dbReference type="CDD" id="cd00144">
    <property type="entry name" value="MPP_PPP_family"/>
    <property type="match status" value="1"/>
</dbReference>
<evidence type="ECO:0000313" key="2">
    <source>
        <dbReference type="EMBL" id="SDW62990.1"/>
    </source>
</evidence>
<evidence type="ECO:0000259" key="1">
    <source>
        <dbReference type="Pfam" id="PF00149"/>
    </source>
</evidence>
<keyword evidence="3" id="KW-1185">Reference proteome</keyword>
<dbReference type="STRING" id="1073328.SAMN05216294_0390"/>
<proteinExistence type="predicted"/>
<dbReference type="PANTHER" id="PTHR42850:SF4">
    <property type="entry name" value="ZINC-DEPENDENT ENDOPOLYPHOSPHATASE"/>
    <property type="match status" value="1"/>
</dbReference>
<sequence>MRTLVVGDIHSGVRALEQLMDKAKVTSEDHIIFLGDYVDAWSTAVETIDFLINLKSEYNCTFIRGNHDELCRAWLMDQKENPQWLAHGGTATRASYLNADKAKWELHLQFYAELENYYLAEDNRLYLHAGYTNLKGIDYEYFEQSFYWDRTLWELAMALDPKLKPTDPKFPKRLTHYKEVFIGHTPLSKQGFAHPQNRANVWNVDTGAAFKGALTMLDVSSKEYWQSEPVHTFYPGERGRN</sequence>
<accession>A0A1H2V431</accession>
<name>A0A1H2V431_9FLAO</name>
<dbReference type="InterPro" id="IPR029052">
    <property type="entry name" value="Metallo-depent_PP-like"/>
</dbReference>
<reference evidence="3" key="1">
    <citation type="submission" date="2016-10" db="EMBL/GenBank/DDBJ databases">
        <authorList>
            <person name="Varghese N."/>
            <person name="Submissions S."/>
        </authorList>
    </citation>
    <scope>NUCLEOTIDE SEQUENCE [LARGE SCALE GENOMIC DNA]</scope>
    <source>
        <strain evidence="3">DSM 25030</strain>
    </source>
</reference>
<dbReference type="SUPFAM" id="SSF56300">
    <property type="entry name" value="Metallo-dependent phosphatases"/>
    <property type="match status" value="1"/>
</dbReference>
<dbReference type="GO" id="GO:0110154">
    <property type="term" value="P:RNA decapping"/>
    <property type="evidence" value="ECO:0007669"/>
    <property type="project" value="TreeGrafter"/>
</dbReference>
<dbReference type="AlphaFoldDB" id="A0A1H2V431"/>
<dbReference type="PRINTS" id="PR00114">
    <property type="entry name" value="STPHPHTASE"/>
</dbReference>
<dbReference type="GO" id="GO:0008803">
    <property type="term" value="F:bis(5'-nucleosyl)-tetraphosphatase (symmetrical) activity"/>
    <property type="evidence" value="ECO:0007669"/>
    <property type="project" value="TreeGrafter"/>
</dbReference>
<feature type="domain" description="Calcineurin-like phosphoesterase" evidence="1">
    <location>
        <begin position="1"/>
        <end position="200"/>
    </location>
</feature>
<dbReference type="GO" id="GO:0016791">
    <property type="term" value="F:phosphatase activity"/>
    <property type="evidence" value="ECO:0007669"/>
    <property type="project" value="TreeGrafter"/>
</dbReference>
<dbReference type="InterPro" id="IPR050126">
    <property type="entry name" value="Ap4A_hydrolase"/>
</dbReference>
<dbReference type="Pfam" id="PF00149">
    <property type="entry name" value="Metallophos"/>
    <property type="match status" value="1"/>
</dbReference>
<dbReference type="EMBL" id="FNMY01000002">
    <property type="protein sequence ID" value="SDW62990.1"/>
    <property type="molecule type" value="Genomic_DNA"/>
</dbReference>
<dbReference type="InterPro" id="IPR004843">
    <property type="entry name" value="Calcineurin-like_PHP"/>
</dbReference>
<dbReference type="GO" id="GO:0005737">
    <property type="term" value="C:cytoplasm"/>
    <property type="evidence" value="ECO:0007669"/>
    <property type="project" value="TreeGrafter"/>
</dbReference>
<protein>
    <submittedName>
        <fullName evidence="2">Serine/threonine protein phosphatase 1</fullName>
    </submittedName>
</protein>
<dbReference type="Gene3D" id="3.60.21.10">
    <property type="match status" value="1"/>
</dbReference>
<dbReference type="PANTHER" id="PTHR42850">
    <property type="entry name" value="METALLOPHOSPHOESTERASE"/>
    <property type="match status" value="1"/>
</dbReference>